<keyword evidence="3" id="KW-0282">Flagellum</keyword>
<gene>
    <name evidence="3" type="ordered locus">Acel_0848</name>
</gene>
<organism evidence="3 4">
    <name type="scientific">Acidothermus cellulolyticus (strain ATCC 43068 / DSM 8971 / 11B)</name>
    <dbReference type="NCBI Taxonomy" id="351607"/>
    <lineage>
        <taxon>Bacteria</taxon>
        <taxon>Bacillati</taxon>
        <taxon>Actinomycetota</taxon>
        <taxon>Actinomycetes</taxon>
        <taxon>Acidothermales</taxon>
        <taxon>Acidothermaceae</taxon>
        <taxon>Acidothermus</taxon>
    </lineage>
</organism>
<dbReference type="HOGENOM" id="CLU_047535_1_1_11"/>
<dbReference type="eggNOG" id="COG1843">
    <property type="taxonomic scope" value="Bacteria"/>
</dbReference>
<keyword evidence="3" id="KW-0966">Cell projection</keyword>
<reference evidence="3 4" key="1">
    <citation type="journal article" date="2009" name="Genome Res.">
        <title>Complete genome of the cellulolytic thermophile Acidothermus cellulolyticus 11B provides insights into its ecophysiological and evolutionary adaptations.</title>
        <authorList>
            <person name="Barabote R.D."/>
            <person name="Xie G."/>
            <person name="Leu D.H."/>
            <person name="Normand P."/>
            <person name="Necsulea A."/>
            <person name="Daubin V."/>
            <person name="Medigue C."/>
            <person name="Adney W.S."/>
            <person name="Xu X.C."/>
            <person name="Lapidus A."/>
            <person name="Parales R.E."/>
            <person name="Detter C."/>
            <person name="Pujic P."/>
            <person name="Bruce D."/>
            <person name="Lavire C."/>
            <person name="Challacombe J.F."/>
            <person name="Brettin T.S."/>
            <person name="Berry A.M."/>
        </authorList>
    </citation>
    <scope>NUCLEOTIDE SEQUENCE [LARGE SCALE GENOMIC DNA]</scope>
    <source>
        <strain evidence="4">ATCC 43068 / DSM 8971 / 11B</strain>
    </source>
</reference>
<dbReference type="EMBL" id="CP000481">
    <property type="protein sequence ID" value="ABK52621.1"/>
    <property type="molecule type" value="Genomic_DNA"/>
</dbReference>
<dbReference type="STRING" id="351607.Acel_0848"/>
<keyword evidence="2" id="KW-1005">Bacterial flagellum biogenesis</keyword>
<dbReference type="RefSeq" id="WP_011719684.1">
    <property type="nucleotide sequence ID" value="NC_008578.1"/>
</dbReference>
<evidence type="ECO:0000313" key="3">
    <source>
        <dbReference type="EMBL" id="ABK52621.1"/>
    </source>
</evidence>
<dbReference type="KEGG" id="ace:Acel_0848"/>
<dbReference type="InParanoid" id="A0LT61"/>
<proteinExistence type="inferred from homology"/>
<dbReference type="Proteomes" id="UP000008221">
    <property type="component" value="Chromosome"/>
</dbReference>
<evidence type="ECO:0000256" key="2">
    <source>
        <dbReference type="ARBA" id="ARBA00022795"/>
    </source>
</evidence>
<dbReference type="OrthoDB" id="9785233at2"/>
<comment type="similarity">
    <text evidence="1">Belongs to the FlgD family.</text>
</comment>
<keyword evidence="3" id="KW-0969">Cilium</keyword>
<dbReference type="GO" id="GO:0044781">
    <property type="term" value="P:bacterial-type flagellum organization"/>
    <property type="evidence" value="ECO:0007669"/>
    <property type="project" value="UniProtKB-KW"/>
</dbReference>
<accession>A0LT61</accession>
<name>A0LT61_ACIC1</name>
<sequence length="144" mass="14779">MTGPIDAISSVTAGAAAPATPASSTATTSVFDPQTFLKLLVAQLSHQDPLNPTDSSTYIAEEAQFAMVQTMNTMNQLMTNLYHDMQTSSAVALIGKTVTYTASDGTPVTGVVAAAMPGSNGPMLRIGSTTVPLSAITEVTEPAQ</sequence>
<evidence type="ECO:0000256" key="1">
    <source>
        <dbReference type="ARBA" id="ARBA00010577"/>
    </source>
</evidence>
<dbReference type="AlphaFoldDB" id="A0LT61"/>
<dbReference type="InterPro" id="IPR005648">
    <property type="entry name" value="FlgD"/>
</dbReference>
<keyword evidence="4" id="KW-1185">Reference proteome</keyword>
<dbReference type="Pfam" id="PF03963">
    <property type="entry name" value="FlgD"/>
    <property type="match status" value="1"/>
</dbReference>
<evidence type="ECO:0000313" key="4">
    <source>
        <dbReference type="Proteomes" id="UP000008221"/>
    </source>
</evidence>
<protein>
    <submittedName>
        <fullName evidence="3">Flagellar hook capping protein</fullName>
    </submittedName>
</protein>